<name>A0ABW0BEB5_9ACTN</name>
<evidence type="ECO:0000313" key="2">
    <source>
        <dbReference type="Proteomes" id="UP001596087"/>
    </source>
</evidence>
<reference evidence="2" key="1">
    <citation type="journal article" date="2019" name="Int. J. Syst. Evol. Microbiol.">
        <title>The Global Catalogue of Microorganisms (GCM) 10K type strain sequencing project: providing services to taxonomists for standard genome sequencing and annotation.</title>
        <authorList>
            <consortium name="The Broad Institute Genomics Platform"/>
            <consortium name="The Broad Institute Genome Sequencing Center for Infectious Disease"/>
            <person name="Wu L."/>
            <person name="Ma J."/>
        </authorList>
    </citation>
    <scope>NUCLEOTIDE SEQUENCE [LARGE SCALE GENOMIC DNA]</scope>
    <source>
        <strain evidence="2">DFY41</strain>
    </source>
</reference>
<protein>
    <submittedName>
        <fullName evidence="1">Uncharacterized protein</fullName>
    </submittedName>
</protein>
<dbReference type="EMBL" id="JBHSKD010000004">
    <property type="protein sequence ID" value="MFC5175650.1"/>
    <property type="molecule type" value="Genomic_DNA"/>
</dbReference>
<accession>A0ABW0BEB5</accession>
<evidence type="ECO:0000313" key="1">
    <source>
        <dbReference type="EMBL" id="MFC5175650.1"/>
    </source>
</evidence>
<sequence>MAVDKASRNRTGRPAKRNVITLLALANSDRAADVGVQGFADVKRTEIDHDWMSVHLFEEGWTPSEMDSRERTLLESEWVLRVVTLGSPFIRSLLDAGEDPRPADHWDAVSGLLTALKTFQGPGTKAPARAQYRLDLEAKLEAWPHSIRDLTPFWGAGQPRAATYEAALKKLLPGYDTKADGFLGVRPDFVVSPFKPCSVTAAVNDTNEAIRRAIRREAHVFEFTALAQPTAAGIRTYLRDKLPNYVQVTQEQ</sequence>
<dbReference type="RefSeq" id="WP_378586747.1">
    <property type="nucleotide sequence ID" value="NZ_JBHSKD010000004.1"/>
</dbReference>
<comment type="caution">
    <text evidence="1">The sequence shown here is derived from an EMBL/GenBank/DDBJ whole genome shotgun (WGS) entry which is preliminary data.</text>
</comment>
<proteinExistence type="predicted"/>
<gene>
    <name evidence="1" type="ORF">ACFPGP_03135</name>
</gene>
<keyword evidence="2" id="KW-1185">Reference proteome</keyword>
<organism evidence="1 2">
    <name type="scientific">Nocardioides taihuensis</name>
    <dbReference type="NCBI Taxonomy" id="1835606"/>
    <lineage>
        <taxon>Bacteria</taxon>
        <taxon>Bacillati</taxon>
        <taxon>Actinomycetota</taxon>
        <taxon>Actinomycetes</taxon>
        <taxon>Propionibacteriales</taxon>
        <taxon>Nocardioidaceae</taxon>
        <taxon>Nocardioides</taxon>
    </lineage>
</organism>
<dbReference type="Proteomes" id="UP001596087">
    <property type="component" value="Unassembled WGS sequence"/>
</dbReference>